<dbReference type="Pfam" id="PF25023">
    <property type="entry name" value="TEN_YD-shell"/>
    <property type="match status" value="1"/>
</dbReference>
<keyword evidence="2" id="KW-0677">Repeat</keyword>
<proteinExistence type="predicted"/>
<dbReference type="InterPro" id="IPR056823">
    <property type="entry name" value="TEN-like_YD-shell"/>
</dbReference>
<keyword evidence="3" id="KW-1015">Disulfide bond</keyword>
<dbReference type="InterPro" id="IPR022385">
    <property type="entry name" value="Rhs_assc_core"/>
</dbReference>
<dbReference type="KEGG" id="smax:FJR03_10215"/>
<evidence type="ECO:0000313" key="5">
    <source>
        <dbReference type="EMBL" id="QOP42091.1"/>
    </source>
</evidence>
<evidence type="ECO:0000259" key="4">
    <source>
        <dbReference type="Pfam" id="PF25023"/>
    </source>
</evidence>
<feature type="domain" description="Teneurin-like YD-shell" evidence="4">
    <location>
        <begin position="1"/>
        <end position="84"/>
    </location>
</feature>
<dbReference type="AlphaFoldDB" id="A0A7M1AXA5"/>
<name>A0A7M1AXA5_9BACT</name>
<keyword evidence="1" id="KW-0245">EGF-like domain</keyword>
<dbReference type="NCBIfam" id="TIGR03696">
    <property type="entry name" value="Rhs_assc_core"/>
    <property type="match status" value="1"/>
</dbReference>
<dbReference type="RefSeq" id="WP_193113412.1">
    <property type="nucleotide sequence ID" value="NZ_CP041165.1"/>
</dbReference>
<protein>
    <recommendedName>
        <fullName evidence="4">Teneurin-like YD-shell domain-containing protein</fullName>
    </recommendedName>
</protein>
<sequence>MTQDGETYYLHYDQVGTLKAISDTNHNIVKEITYDTYGNILQDSNPSLTIPFGFAGGLQDPHTNLVHFGYREYDPQTGKWTTKDPIDFNGGDSNLYGYVLGDTVNLVDPEGLSIWPWGDNDSSGKTCDTNTTNDKKTFEDCYNELQAAKARCTLTNNGLNGYMCHKQAELKFQNCSKGKY</sequence>
<dbReference type="EMBL" id="CP041165">
    <property type="protein sequence ID" value="QOP42091.1"/>
    <property type="molecule type" value="Genomic_DNA"/>
</dbReference>
<reference evidence="5 6" key="1">
    <citation type="submission" date="2019-06" db="EMBL/GenBank/DDBJ databases">
        <title>Sulfurimonas gotlandica sp. nov., a chemoautotrophic and psychrotolerant epsilonproteobacterium isolated from a pelagic redoxcline, and an emended description of the genus Sulfurimonas.</title>
        <authorList>
            <person name="Wang S."/>
            <person name="Jiang L."/>
            <person name="Shao Z."/>
        </authorList>
    </citation>
    <scope>NUCLEOTIDE SEQUENCE [LARGE SCALE GENOMIC DNA]</scope>
    <source>
        <strain evidence="5 6">B2</strain>
    </source>
</reference>
<dbReference type="Gene3D" id="2.180.10.10">
    <property type="entry name" value="RHS repeat-associated core"/>
    <property type="match status" value="1"/>
</dbReference>
<dbReference type="InterPro" id="IPR051216">
    <property type="entry name" value="Teneurin"/>
</dbReference>
<keyword evidence="6" id="KW-1185">Reference proteome</keyword>
<dbReference type="Proteomes" id="UP000593910">
    <property type="component" value="Chromosome"/>
</dbReference>
<accession>A0A7M1AXA5</accession>
<dbReference type="PANTHER" id="PTHR11219:SF69">
    <property type="entry name" value="TENEURIN-A"/>
    <property type="match status" value="1"/>
</dbReference>
<evidence type="ECO:0000256" key="2">
    <source>
        <dbReference type="ARBA" id="ARBA00022737"/>
    </source>
</evidence>
<dbReference type="PANTHER" id="PTHR11219">
    <property type="entry name" value="TENEURIN AND N-ACETYLGLUCOSAMINE-1-PHOSPHODIESTER ALPHA-N-ACETYLGLUCOSAMINIDASE"/>
    <property type="match status" value="1"/>
</dbReference>
<evidence type="ECO:0000256" key="3">
    <source>
        <dbReference type="ARBA" id="ARBA00023157"/>
    </source>
</evidence>
<organism evidence="5 6">
    <name type="scientific">Sulfurimonas marina</name>
    <dbReference type="NCBI Taxonomy" id="2590551"/>
    <lineage>
        <taxon>Bacteria</taxon>
        <taxon>Pseudomonadati</taxon>
        <taxon>Campylobacterota</taxon>
        <taxon>Epsilonproteobacteria</taxon>
        <taxon>Campylobacterales</taxon>
        <taxon>Sulfurimonadaceae</taxon>
        <taxon>Sulfurimonas</taxon>
    </lineage>
</organism>
<gene>
    <name evidence="5" type="ORF">FJR03_10215</name>
</gene>
<evidence type="ECO:0000313" key="6">
    <source>
        <dbReference type="Proteomes" id="UP000593910"/>
    </source>
</evidence>
<evidence type="ECO:0000256" key="1">
    <source>
        <dbReference type="ARBA" id="ARBA00022536"/>
    </source>
</evidence>